<organism evidence="1">
    <name type="scientific">mine drainage metagenome</name>
    <dbReference type="NCBI Taxonomy" id="410659"/>
    <lineage>
        <taxon>unclassified sequences</taxon>
        <taxon>metagenomes</taxon>
        <taxon>ecological metagenomes</taxon>
    </lineage>
</organism>
<protein>
    <recommendedName>
        <fullName evidence="2">Polysaccharide deacetylase</fullName>
    </recommendedName>
</protein>
<dbReference type="PANTHER" id="PTHR35882">
    <property type="entry name" value="PELA"/>
    <property type="match status" value="1"/>
</dbReference>
<name>A0A1J5PE75_9ZZZZ</name>
<comment type="caution">
    <text evidence="1">The sequence shown here is derived from an EMBL/GenBank/DDBJ whole genome shotgun (WGS) entry which is preliminary data.</text>
</comment>
<evidence type="ECO:0008006" key="2">
    <source>
        <dbReference type="Google" id="ProtNLM"/>
    </source>
</evidence>
<evidence type="ECO:0000313" key="1">
    <source>
        <dbReference type="EMBL" id="OIQ69072.1"/>
    </source>
</evidence>
<dbReference type="EMBL" id="MLJW01004934">
    <property type="protein sequence ID" value="OIQ69072.1"/>
    <property type="molecule type" value="Genomic_DNA"/>
</dbReference>
<gene>
    <name evidence="1" type="ORF">GALL_493290</name>
</gene>
<dbReference type="Gene3D" id="3.20.20.370">
    <property type="entry name" value="Glycoside hydrolase/deacetylase"/>
    <property type="match status" value="1"/>
</dbReference>
<proteinExistence type="predicted"/>
<accession>A0A1J5PE75</accession>
<sequence length="486" mass="53328">MDGAAITPWGGYALAAFGVFNLPGNTGTRWSIDPIEFFRAALRVGVDPMPDITTRTGRRVFFVHFDGDGWPNACDQPGSPLACKVLVSEFLEKYKVPTLASVIIGEISHEGLYPKTAAEGQDWARRMYAMPWVQIGTHTWSHPFNWVEASETHGLGEATKSHPYGNYLPLPNYTFSTETEIAGSASYIDTRLAPPGKTCRMVLWPGDCNPPDKAVALAYASGLGNINGGGAPITRSQPTLSYVWPMGIPKGDFFQVYAPCSNEENYTHNWTGPFFGFERVIESYQLTDTPRRIKPIDLYYHPYIVTKAAGAKSLHTVYRWALAQPTHAIFGHQYFRSVNDWRRATVSRLLAGGWRLRGGDALRQWTQPDSAAAPQLAQCQGIAGWNQHGRRRYIHATAEQAILRTGIGKVAAPALVEANADITRWEPQADGSVRIGLQGHLPVEAVFSLPSGWKAQSTQGAKAETTSAGLRVSSPGTALDLTLRRT</sequence>
<dbReference type="AlphaFoldDB" id="A0A1J5PE75"/>
<dbReference type="CDD" id="cd10922">
    <property type="entry name" value="CE4_PelA_like_C"/>
    <property type="match status" value="1"/>
</dbReference>
<reference evidence="1" key="1">
    <citation type="submission" date="2016-10" db="EMBL/GenBank/DDBJ databases">
        <title>Sequence of Gallionella enrichment culture.</title>
        <authorList>
            <person name="Poehlein A."/>
            <person name="Muehling M."/>
            <person name="Daniel R."/>
        </authorList>
    </citation>
    <scope>NUCLEOTIDE SEQUENCE</scope>
</reference>
<dbReference type="PANTHER" id="PTHR35882:SF2">
    <property type="entry name" value="PELA"/>
    <property type="match status" value="1"/>
</dbReference>